<organism evidence="6 7">
    <name type="scientific">Brachybacterium rhamnosum</name>
    <dbReference type="NCBI Taxonomy" id="173361"/>
    <lineage>
        <taxon>Bacteria</taxon>
        <taxon>Bacillati</taxon>
        <taxon>Actinomycetota</taxon>
        <taxon>Actinomycetes</taxon>
        <taxon>Micrococcales</taxon>
        <taxon>Dermabacteraceae</taxon>
        <taxon>Brachybacterium</taxon>
    </lineage>
</organism>
<dbReference type="PROSITE" id="PS51387">
    <property type="entry name" value="FAD_PCMH"/>
    <property type="match status" value="1"/>
</dbReference>
<dbReference type="InterPro" id="IPR006093">
    <property type="entry name" value="Oxy_OxRdtase_FAD_BS"/>
</dbReference>
<dbReference type="Pfam" id="PF04030">
    <property type="entry name" value="ALO"/>
    <property type="match status" value="1"/>
</dbReference>
<comment type="similarity">
    <text evidence="2">Belongs to the oxygen-dependent FAD-linked oxidoreductase family.</text>
</comment>
<dbReference type="RefSeq" id="WP_343903251.1">
    <property type="nucleotide sequence ID" value="NZ_BAAAIS010000001.1"/>
</dbReference>
<proteinExistence type="inferred from homology"/>
<dbReference type="InterPro" id="IPR016166">
    <property type="entry name" value="FAD-bd_PCMH"/>
</dbReference>
<evidence type="ECO:0000256" key="3">
    <source>
        <dbReference type="ARBA" id="ARBA00022644"/>
    </source>
</evidence>
<dbReference type="InterPro" id="IPR036318">
    <property type="entry name" value="FAD-bd_PCMH-like_sf"/>
</dbReference>
<dbReference type="InterPro" id="IPR016169">
    <property type="entry name" value="FAD-bd_PCMH_sub2"/>
</dbReference>
<protein>
    <submittedName>
        <fullName evidence="6">D-arabinono-1,4-lactone oxidase</fullName>
    </submittedName>
</protein>
<dbReference type="SUPFAM" id="SSF56176">
    <property type="entry name" value="FAD-binding/transporter-associated domain-like"/>
    <property type="match status" value="1"/>
</dbReference>
<dbReference type="InterPro" id="IPR016171">
    <property type="entry name" value="Vanillyl_alc_oxidase_C-sub2"/>
</dbReference>
<accession>A0ABW4PVR7</accession>
<name>A0ABW4PVR7_9MICO</name>
<evidence type="ECO:0000313" key="6">
    <source>
        <dbReference type="EMBL" id="MFD1833491.1"/>
    </source>
</evidence>
<dbReference type="InterPro" id="IPR010031">
    <property type="entry name" value="FAD_lactone_oxidase-like"/>
</dbReference>
<feature type="domain" description="FAD-binding PCMH-type" evidence="5">
    <location>
        <begin position="15"/>
        <end position="185"/>
    </location>
</feature>
<dbReference type="Pfam" id="PF01565">
    <property type="entry name" value="FAD_binding_4"/>
    <property type="match status" value="1"/>
</dbReference>
<dbReference type="PROSITE" id="PS00862">
    <property type="entry name" value="OX2_COVAL_FAD"/>
    <property type="match status" value="1"/>
</dbReference>
<keyword evidence="4" id="KW-0560">Oxidoreductase</keyword>
<evidence type="ECO:0000256" key="2">
    <source>
        <dbReference type="ARBA" id="ARBA00005466"/>
    </source>
</evidence>
<dbReference type="Gene3D" id="1.10.45.10">
    <property type="entry name" value="Vanillyl-alcohol Oxidase, Chain A, domain 4"/>
    <property type="match status" value="1"/>
</dbReference>
<dbReference type="EMBL" id="JBHUFL010000001">
    <property type="protein sequence ID" value="MFD1833491.1"/>
    <property type="molecule type" value="Genomic_DNA"/>
</dbReference>
<dbReference type="InterPro" id="IPR007173">
    <property type="entry name" value="ALO_C"/>
</dbReference>
<reference evidence="7" key="1">
    <citation type="journal article" date="2019" name="Int. J. Syst. Evol. Microbiol.">
        <title>The Global Catalogue of Microorganisms (GCM) 10K type strain sequencing project: providing services to taxonomists for standard genome sequencing and annotation.</title>
        <authorList>
            <consortium name="The Broad Institute Genomics Platform"/>
            <consortium name="The Broad Institute Genome Sequencing Center for Infectious Disease"/>
            <person name="Wu L."/>
            <person name="Ma J."/>
        </authorList>
    </citation>
    <scope>NUCLEOTIDE SEQUENCE [LARGE SCALE GENOMIC DNA]</scope>
    <source>
        <strain evidence="7">JCM 11650</strain>
    </source>
</reference>
<comment type="caution">
    <text evidence="6">The sequence shown here is derived from an EMBL/GenBank/DDBJ whole genome shotgun (WGS) entry which is preliminary data.</text>
</comment>
<sequence length="441" mass="48024">MRMPPVPHRTWSGAHRWTPQQVLTPASEEEVLDAIALARTLGTTLRVVGGGHSFTPLAATDGVLVSLDRHRGLVGADPTTGLVTLRGGTRLWEVAGLLAPHGLALEIMGDIDRQSIAGAIQTGTHGTGAAFTGFSGTVRALRLALADGSVVETSPQRDPDLFHAARLGLGAIGVVLEVTLQCVPRYRLALTEATRPLAETVGGFIEQSAAVDHHEFFWFPRTDRATVRSSVRLPADAPVHRPGRAADLLQREVLGNGAWELLCRAASTAPALSRPVGEIASRVFAGSPMTDDSAAVYAAPRRVRFHESEWAIPAERFEEAFAALRRRFEEEHVRVTFPLEIRRAAADDVWLSTAHGRDTVYLAAHRYHREDPGPYLLLVQRTLAPFAARPHWGKMHWLGARELHALHPRLADFTAVRAAADPQDLLLTPYLRHLLGAGSRL</sequence>
<dbReference type="Gene3D" id="3.30.70.2520">
    <property type="match status" value="1"/>
</dbReference>
<evidence type="ECO:0000259" key="5">
    <source>
        <dbReference type="PROSITE" id="PS51387"/>
    </source>
</evidence>
<evidence type="ECO:0000313" key="7">
    <source>
        <dbReference type="Proteomes" id="UP001597280"/>
    </source>
</evidence>
<dbReference type="PIRSF" id="PIRSF000136">
    <property type="entry name" value="LGO_GLO"/>
    <property type="match status" value="1"/>
</dbReference>
<dbReference type="Proteomes" id="UP001597280">
    <property type="component" value="Unassembled WGS sequence"/>
</dbReference>
<evidence type="ECO:0000256" key="1">
    <source>
        <dbReference type="ARBA" id="ARBA00005147"/>
    </source>
</evidence>
<dbReference type="InterPro" id="IPR006094">
    <property type="entry name" value="Oxid_FAD_bind_N"/>
</dbReference>
<gene>
    <name evidence="6" type="ORF">ACFSDA_00265</name>
</gene>
<evidence type="ECO:0000256" key="4">
    <source>
        <dbReference type="ARBA" id="ARBA00023002"/>
    </source>
</evidence>
<dbReference type="Gene3D" id="3.30.465.10">
    <property type="match status" value="1"/>
</dbReference>
<keyword evidence="7" id="KW-1185">Reference proteome</keyword>
<dbReference type="InterPro" id="IPR016167">
    <property type="entry name" value="FAD-bd_PCMH_sub1"/>
</dbReference>
<dbReference type="PANTHER" id="PTHR43762:SF1">
    <property type="entry name" value="D-ARABINONO-1,4-LACTONE OXIDASE"/>
    <property type="match status" value="1"/>
</dbReference>
<dbReference type="PANTHER" id="PTHR43762">
    <property type="entry name" value="L-GULONOLACTONE OXIDASE"/>
    <property type="match status" value="1"/>
</dbReference>
<dbReference type="Gene3D" id="3.30.43.10">
    <property type="entry name" value="Uridine Diphospho-n-acetylenolpyruvylglucosamine Reductase, domain 2"/>
    <property type="match status" value="1"/>
</dbReference>
<keyword evidence="3" id="KW-0060">Ascorbate biosynthesis</keyword>
<dbReference type="NCBIfam" id="TIGR01679">
    <property type="entry name" value="bact_FAD_ox"/>
    <property type="match status" value="1"/>
</dbReference>
<comment type="pathway">
    <text evidence="1">Cofactor biosynthesis; L-ascorbate biosynthesis.</text>
</comment>